<dbReference type="InterPro" id="IPR045857">
    <property type="entry name" value="O16G_dom_2"/>
</dbReference>
<dbReference type="Pfam" id="PF00128">
    <property type="entry name" value="Alpha-amylase"/>
    <property type="match status" value="1"/>
</dbReference>
<reference evidence="6 7" key="1">
    <citation type="submission" date="2020-08" db="EMBL/GenBank/DDBJ databases">
        <title>Genomic Encyclopedia of Type Strains, Phase IV (KMG-V): Genome sequencing to study the core and pangenomes of soil and plant-associated prokaryotes.</title>
        <authorList>
            <person name="Whitman W."/>
        </authorList>
    </citation>
    <scope>NUCLEOTIDE SEQUENCE [LARGE SCALE GENOMIC DNA]</scope>
    <source>
        <strain evidence="6 7">M8UP14</strain>
    </source>
</reference>
<dbReference type="GO" id="GO:0004558">
    <property type="term" value="F:alpha-1,4-glucosidase activity"/>
    <property type="evidence" value="ECO:0007669"/>
    <property type="project" value="UniProtKB-EC"/>
</dbReference>
<dbReference type="PANTHER" id="PTHR10357:SF179">
    <property type="entry name" value="NEUTRAL AND BASIC AMINO ACID TRANSPORT PROTEIN RBAT"/>
    <property type="match status" value="1"/>
</dbReference>
<evidence type="ECO:0000256" key="1">
    <source>
        <dbReference type="ARBA" id="ARBA00008061"/>
    </source>
</evidence>
<dbReference type="GO" id="GO:0009313">
    <property type="term" value="P:oligosaccharide catabolic process"/>
    <property type="evidence" value="ECO:0007669"/>
    <property type="project" value="TreeGrafter"/>
</dbReference>
<sequence length="535" mass="60192">MSDQQPRLWWQNGIVYQIYPRSFQDSNADGIGDLPGIESRLDHLVSLGVDAIWISPFYPSPMADFGYDVADYTGVDPIFGTLADFDRLISSAHRRGLKLILDFVPNHTSNQHPWFLESRSSRTNPKRDWYLWHDAKPDGSVPNNWMSNFGGPGWTWDDTTQQFYYHSFLKEQPDLNWHNPEVRAAIYAAMGFWLDKGVDGFRMDVLWLLIKDPEFRDNLPNPEWHPGAASFWSVLPTYTADQPETHAIVAEMRAVLDKYDQRVLIGEIYLPLPELVRYYGVQENGQLDGAQMPFNFRLIQTDWNADPIAALIHEYEGVLPGGAWPNWVLGNHDQSRLASRIGADQARAAAMLLLTLRGTPTIYYGEEIGMTNGRISPDQVQDPAEKNQPGIGMGRDPERTPMLWDATPNAGFTTATPWLPINPDHPATNVASESADPRSMLALYRRLIELRRAHPAIHEGEIHDIRSKRGVLSYTRTHPNSPDRFQVLLNLAHDVQTVNCDEGHIVLTTIMDGAGSPVGGPITIEAGEGLLIALD</sequence>
<evidence type="ECO:0000256" key="4">
    <source>
        <dbReference type="SAM" id="MobiDB-lite"/>
    </source>
</evidence>
<dbReference type="SMART" id="SM00642">
    <property type="entry name" value="Aamy"/>
    <property type="match status" value="1"/>
</dbReference>
<keyword evidence="2 6" id="KW-0378">Hydrolase</keyword>
<dbReference type="AlphaFoldDB" id="A0A7W7ZEX6"/>
<dbReference type="InterPro" id="IPR017853">
    <property type="entry name" value="GH"/>
</dbReference>
<dbReference type="Proteomes" id="UP000540989">
    <property type="component" value="Unassembled WGS sequence"/>
</dbReference>
<accession>A0A7W7ZEX6</accession>
<organism evidence="6 7">
    <name type="scientific">Granulicella aggregans</name>
    <dbReference type="NCBI Taxonomy" id="474949"/>
    <lineage>
        <taxon>Bacteria</taxon>
        <taxon>Pseudomonadati</taxon>
        <taxon>Acidobacteriota</taxon>
        <taxon>Terriglobia</taxon>
        <taxon>Terriglobales</taxon>
        <taxon>Acidobacteriaceae</taxon>
        <taxon>Granulicella</taxon>
    </lineage>
</organism>
<dbReference type="Gene3D" id="3.90.400.10">
    <property type="entry name" value="Oligo-1,6-glucosidase, Domain 2"/>
    <property type="match status" value="1"/>
</dbReference>
<dbReference type="EMBL" id="JACHIP010000004">
    <property type="protein sequence ID" value="MBB5058527.1"/>
    <property type="molecule type" value="Genomic_DNA"/>
</dbReference>
<dbReference type="RefSeq" id="WP_184218247.1">
    <property type="nucleotide sequence ID" value="NZ_JACHIP010000004.1"/>
</dbReference>
<keyword evidence="3 6" id="KW-0326">Glycosidase</keyword>
<dbReference type="Gene3D" id="3.20.20.80">
    <property type="entry name" value="Glycosidases"/>
    <property type="match status" value="2"/>
</dbReference>
<proteinExistence type="inferred from homology"/>
<name>A0A7W7ZEX6_9BACT</name>
<protein>
    <submittedName>
        <fullName evidence="6">Alpha-glucosidase</fullName>
        <ecNumber evidence="6">3.2.1.20</ecNumber>
    </submittedName>
</protein>
<evidence type="ECO:0000313" key="6">
    <source>
        <dbReference type="EMBL" id="MBB5058527.1"/>
    </source>
</evidence>
<feature type="region of interest" description="Disordered" evidence="4">
    <location>
        <begin position="373"/>
        <end position="395"/>
    </location>
</feature>
<evidence type="ECO:0000256" key="2">
    <source>
        <dbReference type="ARBA" id="ARBA00022801"/>
    </source>
</evidence>
<evidence type="ECO:0000259" key="5">
    <source>
        <dbReference type="SMART" id="SM00642"/>
    </source>
</evidence>
<feature type="domain" description="Glycosyl hydrolase family 13 catalytic" evidence="5">
    <location>
        <begin position="17"/>
        <end position="399"/>
    </location>
</feature>
<evidence type="ECO:0000256" key="3">
    <source>
        <dbReference type="ARBA" id="ARBA00023295"/>
    </source>
</evidence>
<keyword evidence="7" id="KW-1185">Reference proteome</keyword>
<evidence type="ECO:0000313" key="7">
    <source>
        <dbReference type="Proteomes" id="UP000540989"/>
    </source>
</evidence>
<dbReference type="CDD" id="cd11331">
    <property type="entry name" value="AmyAc_OligoGlu_like"/>
    <property type="match status" value="1"/>
</dbReference>
<dbReference type="FunFam" id="3.90.400.10:FF:000002">
    <property type="entry name" value="Sucrose isomerase"/>
    <property type="match status" value="1"/>
</dbReference>
<dbReference type="GO" id="GO:0004556">
    <property type="term" value="F:alpha-amylase activity"/>
    <property type="evidence" value="ECO:0007669"/>
    <property type="project" value="TreeGrafter"/>
</dbReference>
<gene>
    <name evidence="6" type="ORF">HDF16_003241</name>
</gene>
<comment type="similarity">
    <text evidence="1">Belongs to the glycosyl hydrolase 13 family.</text>
</comment>
<dbReference type="InterPro" id="IPR006047">
    <property type="entry name" value="GH13_cat_dom"/>
</dbReference>
<dbReference type="PANTHER" id="PTHR10357">
    <property type="entry name" value="ALPHA-AMYLASE FAMILY MEMBER"/>
    <property type="match status" value="1"/>
</dbReference>
<dbReference type="SUPFAM" id="SSF51445">
    <property type="entry name" value="(Trans)glycosidases"/>
    <property type="match status" value="1"/>
</dbReference>
<dbReference type="EC" id="3.2.1.20" evidence="6"/>
<comment type="caution">
    <text evidence="6">The sequence shown here is derived from an EMBL/GenBank/DDBJ whole genome shotgun (WGS) entry which is preliminary data.</text>
</comment>